<gene>
    <name evidence="1" type="ORF">GEAMG1_0913</name>
</gene>
<proteinExistence type="predicted"/>
<protein>
    <recommendedName>
        <fullName evidence="3">Bro-N domain-containing protein</fullName>
    </recommendedName>
</protein>
<evidence type="ECO:0000313" key="1">
    <source>
        <dbReference type="EMBL" id="CAH2030726.1"/>
    </source>
</evidence>
<accession>A0ABN8HDG4</accession>
<sequence>MDSKLVVFQNKEILRTLHNGEWWFSVVDVCQALTGSVDAGAYWRKLKQRLNEEGSEVVTNCHGLNLSDGTGEEKALKR</sequence>
<evidence type="ECO:0000313" key="2">
    <source>
        <dbReference type="Proteomes" id="UP001295463"/>
    </source>
</evidence>
<dbReference type="RefSeq" id="WP_305731639.1">
    <property type="nucleotide sequence ID" value="NZ_OW150024.1"/>
</dbReference>
<dbReference type="Proteomes" id="UP001295463">
    <property type="component" value="Chromosome"/>
</dbReference>
<name>A0ABN8HDG4_9BACT</name>
<organism evidence="1 2">
    <name type="scientific">Trichlorobacter ammonificans</name>
    <dbReference type="NCBI Taxonomy" id="2916410"/>
    <lineage>
        <taxon>Bacteria</taxon>
        <taxon>Pseudomonadati</taxon>
        <taxon>Thermodesulfobacteriota</taxon>
        <taxon>Desulfuromonadia</taxon>
        <taxon>Geobacterales</taxon>
        <taxon>Geobacteraceae</taxon>
        <taxon>Trichlorobacter</taxon>
    </lineage>
</organism>
<evidence type="ECO:0008006" key="3">
    <source>
        <dbReference type="Google" id="ProtNLM"/>
    </source>
</evidence>
<dbReference type="EMBL" id="OW150024">
    <property type="protein sequence ID" value="CAH2030726.1"/>
    <property type="molecule type" value="Genomic_DNA"/>
</dbReference>
<keyword evidence="2" id="KW-1185">Reference proteome</keyword>
<reference evidence="1 2" key="1">
    <citation type="submission" date="2022-03" db="EMBL/GenBank/DDBJ databases">
        <authorList>
            <person name="Koch H."/>
        </authorList>
    </citation>
    <scope>NUCLEOTIDE SEQUENCE [LARGE SCALE GENOMIC DNA]</scope>
    <source>
        <strain evidence="1 2">G1</strain>
    </source>
</reference>